<proteinExistence type="predicted"/>
<sequence length="229" mass="25105">MNDRPDRLVYGQPVHTNEDTQPNIPPQRGEDAAVDPSARPAAPYGDAPAGHPAHDVTPLDDDTRDDRRDDALDHTRDDAGRTGEVPERETPLTDADRAIAAQPDPAHPDPAHLDPAHSGAVVAPAGQPAQHATRASLFDHDPEDIRRRWQEVQAGFVDDPREAVERADSLLDEVTSSVRRALEARSSELQGRWKDVEQNDTEQLRTALRDYRSTLEALLGLPVTSAGTR</sequence>
<evidence type="ECO:0000313" key="2">
    <source>
        <dbReference type="EMBL" id="GII05404.1"/>
    </source>
</evidence>
<protein>
    <submittedName>
        <fullName evidence="2">Uncharacterized protein</fullName>
    </submittedName>
</protein>
<accession>A0A8J3TDL9</accession>
<dbReference type="RefSeq" id="WP_203879614.1">
    <property type="nucleotide sequence ID" value="NZ_BOOK01000067.1"/>
</dbReference>
<gene>
    <name evidence="2" type="ORF">Pta02_74120</name>
</gene>
<keyword evidence="3" id="KW-1185">Reference proteome</keyword>
<name>A0A8J3TDL9_9ACTN</name>
<feature type="compositionally biased region" description="Basic and acidic residues" evidence="1">
    <location>
        <begin position="106"/>
        <end position="115"/>
    </location>
</feature>
<comment type="caution">
    <text evidence="2">The sequence shown here is derived from an EMBL/GenBank/DDBJ whole genome shotgun (WGS) entry which is preliminary data.</text>
</comment>
<feature type="region of interest" description="Disordered" evidence="1">
    <location>
        <begin position="1"/>
        <end position="144"/>
    </location>
</feature>
<dbReference type="EMBL" id="BOOK01000067">
    <property type="protein sequence ID" value="GII05404.1"/>
    <property type="molecule type" value="Genomic_DNA"/>
</dbReference>
<dbReference type="AlphaFoldDB" id="A0A8J3TDL9"/>
<evidence type="ECO:0000256" key="1">
    <source>
        <dbReference type="SAM" id="MobiDB-lite"/>
    </source>
</evidence>
<dbReference type="Proteomes" id="UP000634476">
    <property type="component" value="Unassembled WGS sequence"/>
</dbReference>
<organism evidence="2 3">
    <name type="scientific">Planobispora takensis</name>
    <dbReference type="NCBI Taxonomy" id="1367882"/>
    <lineage>
        <taxon>Bacteria</taxon>
        <taxon>Bacillati</taxon>
        <taxon>Actinomycetota</taxon>
        <taxon>Actinomycetes</taxon>
        <taxon>Streptosporangiales</taxon>
        <taxon>Streptosporangiaceae</taxon>
        <taxon>Planobispora</taxon>
    </lineage>
</organism>
<feature type="compositionally biased region" description="Basic and acidic residues" evidence="1">
    <location>
        <begin position="64"/>
        <end position="97"/>
    </location>
</feature>
<evidence type="ECO:0000313" key="3">
    <source>
        <dbReference type="Proteomes" id="UP000634476"/>
    </source>
</evidence>
<reference evidence="2" key="1">
    <citation type="submission" date="2021-01" db="EMBL/GenBank/DDBJ databases">
        <title>Whole genome shotgun sequence of Planobispora takensis NBRC 109077.</title>
        <authorList>
            <person name="Komaki H."/>
            <person name="Tamura T."/>
        </authorList>
    </citation>
    <scope>NUCLEOTIDE SEQUENCE</scope>
    <source>
        <strain evidence="2">NBRC 109077</strain>
    </source>
</reference>